<dbReference type="PRINTS" id="PR01438">
    <property type="entry name" value="UNVRSLSTRESS"/>
</dbReference>
<gene>
    <name evidence="3" type="ORF">DFR41_107155</name>
</gene>
<dbReference type="InterPro" id="IPR014729">
    <property type="entry name" value="Rossmann-like_a/b/a_fold"/>
</dbReference>
<evidence type="ECO:0000256" key="1">
    <source>
        <dbReference type="ARBA" id="ARBA00008791"/>
    </source>
</evidence>
<dbReference type="InterPro" id="IPR006015">
    <property type="entry name" value="Universal_stress_UspA"/>
</dbReference>
<dbReference type="PANTHER" id="PTHR46268:SF15">
    <property type="entry name" value="UNIVERSAL STRESS PROTEIN HP_0031"/>
    <property type="match status" value="1"/>
</dbReference>
<dbReference type="InterPro" id="IPR006016">
    <property type="entry name" value="UspA"/>
</dbReference>
<reference evidence="3 4" key="1">
    <citation type="submission" date="2018-07" db="EMBL/GenBank/DDBJ databases">
        <title>Genomic Encyclopedia of Type Strains, Phase IV (KMG-IV): sequencing the most valuable type-strain genomes for metagenomic binning, comparative biology and taxonomic classification.</title>
        <authorList>
            <person name="Goeker M."/>
        </authorList>
    </citation>
    <scope>NUCLEOTIDE SEQUENCE [LARGE SCALE GENOMIC DNA]</scope>
    <source>
        <strain evidence="3 4">DSM 21352</strain>
    </source>
</reference>
<accession>A0A370FBE1</accession>
<keyword evidence="4" id="KW-1185">Reference proteome</keyword>
<evidence type="ECO:0000259" key="2">
    <source>
        <dbReference type="Pfam" id="PF00582"/>
    </source>
</evidence>
<feature type="domain" description="UspA" evidence="2">
    <location>
        <begin position="1"/>
        <end position="146"/>
    </location>
</feature>
<comment type="similarity">
    <text evidence="1">Belongs to the universal stress protein A family.</text>
</comment>
<dbReference type="OrthoDB" id="8547832at2"/>
<comment type="caution">
    <text evidence="3">The sequence shown here is derived from an EMBL/GenBank/DDBJ whole genome shotgun (WGS) entry which is preliminary data.</text>
</comment>
<dbReference type="SUPFAM" id="SSF52402">
    <property type="entry name" value="Adenine nucleotide alpha hydrolases-like"/>
    <property type="match status" value="1"/>
</dbReference>
<dbReference type="RefSeq" id="WP_017762022.1">
    <property type="nucleotide sequence ID" value="NZ_QQAV01000007.1"/>
</dbReference>
<dbReference type="PANTHER" id="PTHR46268">
    <property type="entry name" value="STRESS RESPONSE PROTEIN NHAX"/>
    <property type="match status" value="1"/>
</dbReference>
<organism evidence="3 4">
    <name type="scientific">Pseudacidovorax intermedius</name>
    <dbReference type="NCBI Taxonomy" id="433924"/>
    <lineage>
        <taxon>Bacteria</taxon>
        <taxon>Pseudomonadati</taxon>
        <taxon>Pseudomonadota</taxon>
        <taxon>Betaproteobacteria</taxon>
        <taxon>Burkholderiales</taxon>
        <taxon>Comamonadaceae</taxon>
        <taxon>Pseudacidovorax</taxon>
    </lineage>
</organism>
<name>A0A370FBE1_9BURK</name>
<dbReference type="Pfam" id="PF00582">
    <property type="entry name" value="Usp"/>
    <property type="match status" value="1"/>
</dbReference>
<sequence length="158" mass="16644">MYHRLLVPLDGSATAALALDEAAQLARLAGATVVLLHVVDAMDHITGFEPPLVHIQEVRPTFLRNGQALLDAARQTLEAQGIAAETVLVESRGERVSQLIADQASQSGCDLIVLGTHGRRGVNRLLLGSDAEQVARIAAMPVMLVRPRAATKAAATGS</sequence>
<dbReference type="Proteomes" id="UP000255265">
    <property type="component" value="Unassembled WGS sequence"/>
</dbReference>
<evidence type="ECO:0000313" key="4">
    <source>
        <dbReference type="Proteomes" id="UP000255265"/>
    </source>
</evidence>
<dbReference type="Gene3D" id="3.40.50.620">
    <property type="entry name" value="HUPs"/>
    <property type="match status" value="1"/>
</dbReference>
<dbReference type="AlphaFoldDB" id="A0A370FBE1"/>
<proteinExistence type="inferred from homology"/>
<protein>
    <submittedName>
        <fullName evidence="3">Nucleotide-binding universal stress UspA family protein</fullName>
    </submittedName>
</protein>
<evidence type="ECO:0000313" key="3">
    <source>
        <dbReference type="EMBL" id="RDI22752.1"/>
    </source>
</evidence>
<dbReference type="CDD" id="cd00293">
    <property type="entry name" value="USP-like"/>
    <property type="match status" value="1"/>
</dbReference>
<dbReference type="EMBL" id="QQAV01000007">
    <property type="protein sequence ID" value="RDI22752.1"/>
    <property type="molecule type" value="Genomic_DNA"/>
</dbReference>